<dbReference type="InterPro" id="IPR050535">
    <property type="entry name" value="DNA_Repair-Maintenance_Comp"/>
</dbReference>
<sequence length="399" mass="41572">MRLLHTSDWHLGRSFHREGLLGHQAAYVDHLLEVVEAEQVDLVVVAGDVYDRALPPVDAVELADEALARLAASRARVVVSSGNHDSARRLGFSSRLIDAAGVHLRTLPTDVGRAVVVPDAHGDVVVHALPYLDPDAVREPWGLSVRSHEAALGAAMGRVRADLATRPGARSVVLAHAFVAGGQPSESERDIAVGGVSRVPTTVFDGVDYVALGHLHGPHVLDERMRYSGSPLAYSFSESAQTKGSWLVDLGPTGVTGTVFVPAPVPRPLARLRGELADLLLDPALAGHEDAWVEVTLTDAGPRPAGAMQRLRRRFPHALVLAFDSPVTATGAPRGPVPAGRSAHDVTLDFVTAVRGSAASAAEAALLATACDACGDDTTADGGSVTTGDDAAGDLGESA</sequence>
<dbReference type="InterPro" id="IPR004843">
    <property type="entry name" value="Calcineurin-like_PHP"/>
</dbReference>
<dbReference type="InterPro" id="IPR004593">
    <property type="entry name" value="SbcD"/>
</dbReference>
<evidence type="ECO:0000256" key="8">
    <source>
        <dbReference type="SAM" id="MobiDB-lite"/>
    </source>
</evidence>
<evidence type="ECO:0000256" key="7">
    <source>
        <dbReference type="RuleBase" id="RU363069"/>
    </source>
</evidence>
<gene>
    <name evidence="7" type="primary">sbcD</name>
    <name evidence="11" type="ORF">GCM10009737_06770</name>
</gene>
<dbReference type="SUPFAM" id="SSF56300">
    <property type="entry name" value="Metallo-dependent phosphatases"/>
    <property type="match status" value="1"/>
</dbReference>
<comment type="caution">
    <text evidence="11">The sequence shown here is derived from an EMBL/GenBank/DDBJ whole genome shotgun (WGS) entry which is preliminary data.</text>
</comment>
<dbReference type="InterPro" id="IPR026843">
    <property type="entry name" value="SbcD_C"/>
</dbReference>
<dbReference type="RefSeq" id="WP_344003736.1">
    <property type="nucleotide sequence ID" value="NZ_BAAAMY010000002.1"/>
</dbReference>
<dbReference type="Gene3D" id="3.60.21.10">
    <property type="match status" value="1"/>
</dbReference>
<evidence type="ECO:0000256" key="6">
    <source>
        <dbReference type="ARBA" id="ARBA00022839"/>
    </source>
</evidence>
<comment type="subunit">
    <text evidence="2 7">Heterodimer of SbcC and SbcD.</text>
</comment>
<keyword evidence="7" id="KW-0235">DNA replication</keyword>
<dbReference type="PANTHER" id="PTHR30337:SF0">
    <property type="entry name" value="NUCLEASE SBCCD SUBUNIT D"/>
    <property type="match status" value="1"/>
</dbReference>
<evidence type="ECO:0000313" key="11">
    <source>
        <dbReference type="EMBL" id="GAA1908429.1"/>
    </source>
</evidence>
<evidence type="ECO:0000256" key="4">
    <source>
        <dbReference type="ARBA" id="ARBA00022722"/>
    </source>
</evidence>
<dbReference type="PANTHER" id="PTHR30337">
    <property type="entry name" value="COMPONENT OF ATP-DEPENDENT DSDNA EXONUCLEASE"/>
    <property type="match status" value="1"/>
</dbReference>
<evidence type="ECO:0000313" key="12">
    <source>
        <dbReference type="Proteomes" id="UP001501612"/>
    </source>
</evidence>
<dbReference type="InterPro" id="IPR041796">
    <property type="entry name" value="Mre11_N"/>
</dbReference>
<accession>A0ABN2P1T4</accession>
<name>A0ABN2P1T4_9ACTN</name>
<keyword evidence="7" id="KW-0233">DNA recombination</keyword>
<keyword evidence="7" id="KW-0255">Endonuclease</keyword>
<keyword evidence="12" id="KW-1185">Reference proteome</keyword>
<dbReference type="GO" id="GO:0004527">
    <property type="term" value="F:exonuclease activity"/>
    <property type="evidence" value="ECO:0007669"/>
    <property type="project" value="UniProtKB-KW"/>
</dbReference>
<evidence type="ECO:0000259" key="9">
    <source>
        <dbReference type="Pfam" id="PF00149"/>
    </source>
</evidence>
<dbReference type="Pfam" id="PF12320">
    <property type="entry name" value="SbcD_C"/>
    <property type="match status" value="1"/>
</dbReference>
<dbReference type="Proteomes" id="UP001501612">
    <property type="component" value="Unassembled WGS sequence"/>
</dbReference>
<dbReference type="CDD" id="cd00840">
    <property type="entry name" value="MPP_Mre11_N"/>
    <property type="match status" value="1"/>
</dbReference>
<feature type="region of interest" description="Disordered" evidence="8">
    <location>
        <begin position="378"/>
        <end position="399"/>
    </location>
</feature>
<organism evidence="11 12">
    <name type="scientific">Nocardioides lentus</name>
    <dbReference type="NCBI Taxonomy" id="338077"/>
    <lineage>
        <taxon>Bacteria</taxon>
        <taxon>Bacillati</taxon>
        <taxon>Actinomycetota</taxon>
        <taxon>Actinomycetes</taxon>
        <taxon>Propionibacteriales</taxon>
        <taxon>Nocardioidaceae</taxon>
        <taxon>Nocardioides</taxon>
    </lineage>
</organism>
<evidence type="ECO:0000256" key="5">
    <source>
        <dbReference type="ARBA" id="ARBA00022801"/>
    </source>
</evidence>
<dbReference type="InterPro" id="IPR029052">
    <property type="entry name" value="Metallo-depent_PP-like"/>
</dbReference>
<keyword evidence="4 7" id="KW-0540">Nuclease</keyword>
<comment type="function">
    <text evidence="7">SbcCD cleaves DNA hairpin structures. These structures can inhibit DNA replication and are intermediates in certain DNA recombination reactions. The complex acts as a 3'-&gt;5' double strand exonuclease that can open hairpins. It also has a 5' single-strand endonuclease activity.</text>
</comment>
<protein>
    <recommendedName>
        <fullName evidence="3 7">Nuclease SbcCD subunit D</fullName>
    </recommendedName>
</protein>
<feature type="domain" description="Calcineurin-like phosphoesterase" evidence="9">
    <location>
        <begin position="1"/>
        <end position="217"/>
    </location>
</feature>
<evidence type="ECO:0000256" key="1">
    <source>
        <dbReference type="ARBA" id="ARBA00010555"/>
    </source>
</evidence>
<dbReference type="EMBL" id="BAAAMY010000002">
    <property type="protein sequence ID" value="GAA1908429.1"/>
    <property type="molecule type" value="Genomic_DNA"/>
</dbReference>
<comment type="similarity">
    <text evidence="1 7">Belongs to the SbcD family.</text>
</comment>
<evidence type="ECO:0000256" key="3">
    <source>
        <dbReference type="ARBA" id="ARBA00013365"/>
    </source>
</evidence>
<evidence type="ECO:0000259" key="10">
    <source>
        <dbReference type="Pfam" id="PF12320"/>
    </source>
</evidence>
<reference evidence="11 12" key="1">
    <citation type="journal article" date="2019" name="Int. J. Syst. Evol. Microbiol.">
        <title>The Global Catalogue of Microorganisms (GCM) 10K type strain sequencing project: providing services to taxonomists for standard genome sequencing and annotation.</title>
        <authorList>
            <consortium name="The Broad Institute Genomics Platform"/>
            <consortium name="The Broad Institute Genome Sequencing Center for Infectious Disease"/>
            <person name="Wu L."/>
            <person name="Ma J."/>
        </authorList>
    </citation>
    <scope>NUCLEOTIDE SEQUENCE [LARGE SCALE GENOMIC DNA]</scope>
    <source>
        <strain evidence="11 12">JCM 14046</strain>
    </source>
</reference>
<feature type="domain" description="Nuclease SbcCD subunit D C-terminal" evidence="10">
    <location>
        <begin position="266"/>
        <end position="319"/>
    </location>
</feature>
<proteinExistence type="inferred from homology"/>
<evidence type="ECO:0000256" key="2">
    <source>
        <dbReference type="ARBA" id="ARBA00011322"/>
    </source>
</evidence>
<dbReference type="Pfam" id="PF00149">
    <property type="entry name" value="Metallophos"/>
    <property type="match status" value="1"/>
</dbReference>
<keyword evidence="5 7" id="KW-0378">Hydrolase</keyword>
<dbReference type="NCBIfam" id="TIGR00619">
    <property type="entry name" value="sbcd"/>
    <property type="match status" value="1"/>
</dbReference>
<keyword evidence="6 7" id="KW-0269">Exonuclease</keyword>